<feature type="region of interest" description="Disordered" evidence="5">
    <location>
        <begin position="232"/>
        <end position="251"/>
    </location>
</feature>
<dbReference type="EMBL" id="CP036299">
    <property type="protein sequence ID" value="QDV31028.1"/>
    <property type="molecule type" value="Genomic_DNA"/>
</dbReference>
<organism evidence="6 7">
    <name type="scientific">Planctopirus ephydatiae</name>
    <dbReference type="NCBI Taxonomy" id="2528019"/>
    <lineage>
        <taxon>Bacteria</taxon>
        <taxon>Pseudomonadati</taxon>
        <taxon>Planctomycetota</taxon>
        <taxon>Planctomycetia</taxon>
        <taxon>Planctomycetales</taxon>
        <taxon>Planctomycetaceae</taxon>
        <taxon>Planctopirus</taxon>
    </lineage>
</organism>
<keyword evidence="2" id="KW-0132">Cell division</keyword>
<gene>
    <name evidence="6" type="primary">scpB_1</name>
    <name evidence="6" type="ORF">Spb1_29650</name>
</gene>
<protein>
    <submittedName>
        <fullName evidence="6">Segregation and condensation protein B</fullName>
    </submittedName>
</protein>
<dbReference type="InterPro" id="IPR036388">
    <property type="entry name" value="WH-like_DNA-bd_sf"/>
</dbReference>
<name>A0A518GQZ8_9PLAN</name>
<dbReference type="GO" id="GO:0051301">
    <property type="term" value="P:cell division"/>
    <property type="evidence" value="ECO:0007669"/>
    <property type="project" value="UniProtKB-KW"/>
</dbReference>
<dbReference type="NCBIfam" id="TIGR00281">
    <property type="entry name" value="SMC-Scp complex subunit ScpB"/>
    <property type="match status" value="1"/>
</dbReference>
<evidence type="ECO:0000313" key="7">
    <source>
        <dbReference type="Proteomes" id="UP000315349"/>
    </source>
</evidence>
<sequence>MSMPLPWARTSGNFQQNHSWQVNHEHRWKQGHSASLFQWLIQPQSPAGQPGHIFGLEQSPGSTNSVRTSRLARLEAILFVADGPLPIKKLANLASLTDVREAEQMIHWLNQSYQFTHSPYQIYSLAGGYQLLTNPDYQPWLTRLNTTRKAPQLTPSTLETLAIIAYRQPVTRADVEQIRGVQCVDILKQLMEDGYVRLAGEDTSLGRPYLYETTKKFLEDMGLVSLDDLPHRDTFPSRHSNSNNGKSEKAA</sequence>
<dbReference type="SUPFAM" id="SSF46785">
    <property type="entry name" value="Winged helix' DNA-binding domain"/>
    <property type="match status" value="2"/>
</dbReference>
<reference evidence="6 7" key="1">
    <citation type="submission" date="2019-02" db="EMBL/GenBank/DDBJ databases">
        <title>Deep-cultivation of Planctomycetes and their phenomic and genomic characterization uncovers novel biology.</title>
        <authorList>
            <person name="Wiegand S."/>
            <person name="Jogler M."/>
            <person name="Boedeker C."/>
            <person name="Pinto D."/>
            <person name="Vollmers J."/>
            <person name="Rivas-Marin E."/>
            <person name="Kohn T."/>
            <person name="Peeters S.H."/>
            <person name="Heuer A."/>
            <person name="Rast P."/>
            <person name="Oberbeckmann S."/>
            <person name="Bunk B."/>
            <person name="Jeske O."/>
            <person name="Meyerdierks A."/>
            <person name="Storesund J.E."/>
            <person name="Kallscheuer N."/>
            <person name="Luecker S."/>
            <person name="Lage O.M."/>
            <person name="Pohl T."/>
            <person name="Merkel B.J."/>
            <person name="Hornburger P."/>
            <person name="Mueller R.-W."/>
            <person name="Bruemmer F."/>
            <person name="Labrenz M."/>
            <person name="Spormann A.M."/>
            <person name="Op den Camp H."/>
            <person name="Overmann J."/>
            <person name="Amann R."/>
            <person name="Jetten M.S.M."/>
            <person name="Mascher T."/>
            <person name="Medema M.H."/>
            <person name="Devos D.P."/>
            <person name="Kaster A.-K."/>
            <person name="Ovreas L."/>
            <person name="Rohde M."/>
            <person name="Galperin M.Y."/>
            <person name="Jogler C."/>
        </authorList>
    </citation>
    <scope>NUCLEOTIDE SEQUENCE [LARGE SCALE GENOMIC DNA]</scope>
    <source>
        <strain evidence="6 7">Spb1</strain>
    </source>
</reference>
<dbReference type="PANTHER" id="PTHR34298:SF2">
    <property type="entry name" value="SEGREGATION AND CONDENSATION PROTEIN B"/>
    <property type="match status" value="1"/>
</dbReference>
<evidence type="ECO:0000256" key="3">
    <source>
        <dbReference type="ARBA" id="ARBA00022829"/>
    </source>
</evidence>
<evidence type="ECO:0000256" key="2">
    <source>
        <dbReference type="ARBA" id="ARBA00022618"/>
    </source>
</evidence>
<dbReference type="Proteomes" id="UP000315349">
    <property type="component" value="Chromosome"/>
</dbReference>
<dbReference type="PANTHER" id="PTHR34298">
    <property type="entry name" value="SEGREGATION AND CONDENSATION PROTEIN B"/>
    <property type="match status" value="1"/>
</dbReference>
<dbReference type="InterPro" id="IPR005234">
    <property type="entry name" value="ScpB_csome_segregation"/>
</dbReference>
<evidence type="ECO:0000256" key="1">
    <source>
        <dbReference type="ARBA" id="ARBA00022490"/>
    </source>
</evidence>
<proteinExistence type="predicted"/>
<keyword evidence="4" id="KW-0131">Cell cycle</keyword>
<dbReference type="Gene3D" id="1.10.10.10">
    <property type="entry name" value="Winged helix-like DNA-binding domain superfamily/Winged helix DNA-binding domain"/>
    <property type="match status" value="2"/>
</dbReference>
<keyword evidence="7" id="KW-1185">Reference proteome</keyword>
<keyword evidence="1" id="KW-0963">Cytoplasm</keyword>
<dbReference type="AlphaFoldDB" id="A0A518GQZ8"/>
<keyword evidence="3" id="KW-0159">Chromosome partition</keyword>
<accession>A0A518GQZ8</accession>
<dbReference type="KEGG" id="peh:Spb1_29650"/>
<dbReference type="InterPro" id="IPR036390">
    <property type="entry name" value="WH_DNA-bd_sf"/>
</dbReference>
<evidence type="ECO:0000313" key="6">
    <source>
        <dbReference type="EMBL" id="QDV31028.1"/>
    </source>
</evidence>
<dbReference type="RefSeq" id="WP_246128239.1">
    <property type="nucleotide sequence ID" value="NZ_CP036299.1"/>
</dbReference>
<dbReference type="GO" id="GO:0051304">
    <property type="term" value="P:chromosome separation"/>
    <property type="evidence" value="ECO:0007669"/>
    <property type="project" value="InterPro"/>
</dbReference>
<evidence type="ECO:0000256" key="5">
    <source>
        <dbReference type="SAM" id="MobiDB-lite"/>
    </source>
</evidence>
<evidence type="ECO:0000256" key="4">
    <source>
        <dbReference type="ARBA" id="ARBA00023306"/>
    </source>
</evidence>
<dbReference type="Pfam" id="PF04079">
    <property type="entry name" value="SMC_ScpB"/>
    <property type="match status" value="1"/>
</dbReference>